<dbReference type="EMBL" id="QJTE01000007">
    <property type="protein sequence ID" value="PYE81309.1"/>
    <property type="molecule type" value="Genomic_DNA"/>
</dbReference>
<dbReference type="OrthoDB" id="7828060at2"/>
<dbReference type="RefSeq" id="WP_110815527.1">
    <property type="nucleotide sequence ID" value="NZ_QJTE01000007.1"/>
</dbReference>
<organism evidence="1 2">
    <name type="scientific">Pseudoroseicyclus aestuarii</name>
    <dbReference type="NCBI Taxonomy" id="1795041"/>
    <lineage>
        <taxon>Bacteria</taxon>
        <taxon>Pseudomonadati</taxon>
        <taxon>Pseudomonadota</taxon>
        <taxon>Alphaproteobacteria</taxon>
        <taxon>Rhodobacterales</taxon>
        <taxon>Paracoccaceae</taxon>
        <taxon>Pseudoroseicyclus</taxon>
    </lineage>
</organism>
<evidence type="ECO:0000313" key="1">
    <source>
        <dbReference type="EMBL" id="PYE81309.1"/>
    </source>
</evidence>
<proteinExistence type="predicted"/>
<accession>A0A318SS27</accession>
<dbReference type="Proteomes" id="UP000248311">
    <property type="component" value="Unassembled WGS sequence"/>
</dbReference>
<sequence>MNAAPLRAVTEEELPEYPVGRDVRLSGQYFLKFETFRYLNSTMALTGTPEVRCHYLELIFQSQHQVPIGTLPADPLVQARLARVDPAHWKELCKMEPSPLHHWTPCLSEGEVRLMHRVVLDTVQDQLARREVSELKRGDDAVRKRIMRLRERMTAAGYDRAVVADDVLVERMDAWLAKHVRGQRRQDAYDKVFQVAVRERWIGGAPRR</sequence>
<gene>
    <name evidence="1" type="ORF">DFP88_107100</name>
</gene>
<protein>
    <submittedName>
        <fullName evidence="1">Uncharacterized protein</fullName>
    </submittedName>
</protein>
<dbReference type="AlphaFoldDB" id="A0A318SS27"/>
<keyword evidence="2" id="KW-1185">Reference proteome</keyword>
<comment type="caution">
    <text evidence="1">The sequence shown here is derived from an EMBL/GenBank/DDBJ whole genome shotgun (WGS) entry which is preliminary data.</text>
</comment>
<name>A0A318SS27_9RHOB</name>
<reference evidence="1 2" key="1">
    <citation type="submission" date="2018-06" db="EMBL/GenBank/DDBJ databases">
        <title>Genomic Encyclopedia of Type Strains, Phase III (KMG-III): the genomes of soil and plant-associated and newly described type strains.</title>
        <authorList>
            <person name="Whitman W."/>
        </authorList>
    </citation>
    <scope>NUCLEOTIDE SEQUENCE [LARGE SCALE GENOMIC DNA]</scope>
    <source>
        <strain evidence="1 2">CECT 9025</strain>
    </source>
</reference>
<evidence type="ECO:0000313" key="2">
    <source>
        <dbReference type="Proteomes" id="UP000248311"/>
    </source>
</evidence>